<comment type="subcellular location">
    <subcellularLocation>
        <location evidence="1">Nucleus</location>
    </subcellularLocation>
</comment>
<dbReference type="SMART" id="SM01336">
    <property type="entry name" value="zf-PARP"/>
    <property type="match status" value="1"/>
</dbReference>
<evidence type="ECO:0000256" key="4">
    <source>
        <dbReference type="ARBA" id="ARBA00022833"/>
    </source>
</evidence>
<evidence type="ECO:0000256" key="6">
    <source>
        <dbReference type="SAM" id="MobiDB-lite"/>
    </source>
</evidence>
<dbReference type="EMBL" id="JAHBCI010000006">
    <property type="protein sequence ID" value="KAG9499872.1"/>
    <property type="molecule type" value="Genomic_DNA"/>
</dbReference>
<dbReference type="InterPro" id="IPR036957">
    <property type="entry name" value="Znf_PARP_sf"/>
</dbReference>
<feature type="compositionally biased region" description="Basic residues" evidence="6">
    <location>
        <begin position="317"/>
        <end position="326"/>
    </location>
</feature>
<dbReference type="InterPro" id="IPR001510">
    <property type="entry name" value="Znf_PARP"/>
</dbReference>
<name>A0A9P8DDP6_9HYPO</name>
<evidence type="ECO:0000256" key="1">
    <source>
        <dbReference type="ARBA" id="ARBA00004123"/>
    </source>
</evidence>
<dbReference type="GO" id="GO:0005634">
    <property type="term" value="C:nucleus"/>
    <property type="evidence" value="ECO:0007669"/>
    <property type="project" value="UniProtKB-SubCell"/>
</dbReference>
<dbReference type="GO" id="GO:0008270">
    <property type="term" value="F:zinc ion binding"/>
    <property type="evidence" value="ECO:0007669"/>
    <property type="project" value="UniProtKB-KW"/>
</dbReference>
<keyword evidence="4" id="KW-0862">Zinc</keyword>
<evidence type="ECO:0000313" key="8">
    <source>
        <dbReference type="EMBL" id="KAG9499872.1"/>
    </source>
</evidence>
<dbReference type="KEGG" id="fmu:J7337_008335"/>
<dbReference type="RefSeq" id="XP_044678872.1">
    <property type="nucleotide sequence ID" value="XM_044825955.1"/>
</dbReference>
<evidence type="ECO:0000259" key="7">
    <source>
        <dbReference type="SMART" id="SM01336"/>
    </source>
</evidence>
<evidence type="ECO:0000256" key="5">
    <source>
        <dbReference type="ARBA" id="ARBA00023242"/>
    </source>
</evidence>
<organism evidence="8 9">
    <name type="scientific">Fusarium musae</name>
    <dbReference type="NCBI Taxonomy" id="1042133"/>
    <lineage>
        <taxon>Eukaryota</taxon>
        <taxon>Fungi</taxon>
        <taxon>Dikarya</taxon>
        <taxon>Ascomycota</taxon>
        <taxon>Pezizomycotina</taxon>
        <taxon>Sordariomycetes</taxon>
        <taxon>Hypocreomycetidae</taxon>
        <taxon>Hypocreales</taxon>
        <taxon>Nectriaceae</taxon>
        <taxon>Fusarium</taxon>
    </lineage>
</organism>
<dbReference type="SUPFAM" id="SSF57716">
    <property type="entry name" value="Glucocorticoid receptor-like (DNA-binding domain)"/>
    <property type="match status" value="1"/>
</dbReference>
<feature type="region of interest" description="Disordered" evidence="6">
    <location>
        <begin position="148"/>
        <end position="361"/>
    </location>
</feature>
<feature type="compositionally biased region" description="Basic residues" evidence="6">
    <location>
        <begin position="349"/>
        <end position="361"/>
    </location>
</feature>
<dbReference type="Gene3D" id="3.30.1740.10">
    <property type="entry name" value="Zinc finger, PARP-type"/>
    <property type="match status" value="1"/>
</dbReference>
<accession>A0A9P8DDP6</accession>
<protein>
    <recommendedName>
        <fullName evidence="7">PARP-type domain-containing protein</fullName>
    </recommendedName>
</protein>
<dbReference type="GO" id="GO:0003677">
    <property type="term" value="F:DNA binding"/>
    <property type="evidence" value="ECO:0007669"/>
    <property type="project" value="InterPro"/>
</dbReference>
<evidence type="ECO:0000256" key="3">
    <source>
        <dbReference type="ARBA" id="ARBA00022771"/>
    </source>
</evidence>
<feature type="domain" description="PARP-type" evidence="7">
    <location>
        <begin position="23"/>
        <end position="121"/>
    </location>
</feature>
<evidence type="ECO:0000256" key="2">
    <source>
        <dbReference type="ARBA" id="ARBA00022723"/>
    </source>
</evidence>
<feature type="compositionally biased region" description="Basic residues" evidence="6">
    <location>
        <begin position="268"/>
        <end position="277"/>
    </location>
</feature>
<keyword evidence="3" id="KW-0863">Zinc-finger</keyword>
<feature type="compositionally biased region" description="Basic and acidic residues" evidence="6">
    <location>
        <begin position="200"/>
        <end position="209"/>
    </location>
</feature>
<dbReference type="GeneID" id="68316191"/>
<dbReference type="Proteomes" id="UP000827133">
    <property type="component" value="Unassembled WGS sequence"/>
</dbReference>
<keyword evidence="2" id="KW-0479">Metal-binding</keyword>
<reference evidence="8" key="1">
    <citation type="journal article" date="2021" name="Mol. Plant Microbe Interact.">
        <title>Telomere to telomere genome assembly of Fusarium musae F31, causal agent of crown rot disease of banana.</title>
        <authorList>
            <person name="Degradi L."/>
            <person name="Tava V."/>
            <person name="Kunova A."/>
            <person name="Cortesi P."/>
            <person name="Saracchi M."/>
            <person name="Pasquali M."/>
        </authorList>
    </citation>
    <scope>NUCLEOTIDE SEQUENCE</scope>
    <source>
        <strain evidence="8">F31</strain>
    </source>
</reference>
<gene>
    <name evidence="8" type="ORF">J7337_008335</name>
</gene>
<evidence type="ECO:0000313" key="9">
    <source>
        <dbReference type="Proteomes" id="UP000827133"/>
    </source>
</evidence>
<dbReference type="AlphaFoldDB" id="A0A9P8DDP6"/>
<proteinExistence type="predicted"/>
<keyword evidence="9" id="KW-1185">Reference proteome</keyword>
<dbReference type="Pfam" id="PF00645">
    <property type="entry name" value="zf-PARP"/>
    <property type="match status" value="1"/>
</dbReference>
<feature type="compositionally biased region" description="Acidic residues" evidence="6">
    <location>
        <begin position="332"/>
        <end position="344"/>
    </location>
</feature>
<sequence>MGEYRIAPLLSALLPQFAHIALELSPNNRATCKDTECKKNGDKVAKGTLRFGTYVVIQEHGGWTWKHCEVPIRGCVSGQQLENVRELCQQGDGSFDCDLIDGYDELVDHPEVQEKVRRCINQGFIDPEDFKGDPEKNKLGEKGIHLTAAQKKKKEAAEAAATNDGEKPKAKGKRGRKKAADDEEDEDEPQPKKARTSKAAKADEGEKPAAKPARGRKAAKVKDDSENETAASAPAPAPVPAPTQRGRRTSAQKPKEEPDAEENPVPVRKGRKAATKKVKNESDDEVPAPAPAPSKRGRRTSAQKPKEESDAEEKPVPVRKGRKAATKKAAAPEEEDAVVEEEEQEKAAPRTKARRGRSSKA</sequence>
<keyword evidence="5" id="KW-0539">Nucleus</keyword>
<feature type="compositionally biased region" description="Basic and acidic residues" evidence="6">
    <location>
        <begin position="304"/>
        <end position="316"/>
    </location>
</feature>
<comment type="caution">
    <text evidence="8">The sequence shown here is derived from an EMBL/GenBank/DDBJ whole genome shotgun (WGS) entry which is preliminary data.</text>
</comment>